<sequence length="36" mass="3810">MNSDNILLVTENSFFPSVLPSGQSDSHPTAALIYSG</sequence>
<dbReference type="AlphaFoldDB" id="A0AAD9J173"/>
<reference evidence="1" key="1">
    <citation type="journal article" date="2023" name="Mol. Biol. Evol.">
        <title>Third-Generation Sequencing Reveals the Adaptive Role of the Epigenome in Three Deep-Sea Polychaetes.</title>
        <authorList>
            <person name="Perez M."/>
            <person name="Aroh O."/>
            <person name="Sun Y."/>
            <person name="Lan Y."/>
            <person name="Juniper S.K."/>
            <person name="Young C.R."/>
            <person name="Angers B."/>
            <person name="Qian P.Y."/>
        </authorList>
    </citation>
    <scope>NUCLEOTIDE SEQUENCE</scope>
    <source>
        <strain evidence="1">P08H-3</strain>
    </source>
</reference>
<name>A0AAD9J173_9ANNE</name>
<evidence type="ECO:0000313" key="1">
    <source>
        <dbReference type="EMBL" id="KAK2144687.1"/>
    </source>
</evidence>
<evidence type="ECO:0000313" key="2">
    <source>
        <dbReference type="Proteomes" id="UP001208570"/>
    </source>
</evidence>
<dbReference type="Proteomes" id="UP001208570">
    <property type="component" value="Unassembled WGS sequence"/>
</dbReference>
<comment type="caution">
    <text evidence="1">The sequence shown here is derived from an EMBL/GenBank/DDBJ whole genome shotgun (WGS) entry which is preliminary data.</text>
</comment>
<keyword evidence="2" id="KW-1185">Reference proteome</keyword>
<dbReference type="EMBL" id="JAODUP010000737">
    <property type="protein sequence ID" value="KAK2144687.1"/>
    <property type="molecule type" value="Genomic_DNA"/>
</dbReference>
<protein>
    <submittedName>
        <fullName evidence="1">Uncharacterized protein</fullName>
    </submittedName>
</protein>
<organism evidence="1 2">
    <name type="scientific">Paralvinella palmiformis</name>
    <dbReference type="NCBI Taxonomy" id="53620"/>
    <lineage>
        <taxon>Eukaryota</taxon>
        <taxon>Metazoa</taxon>
        <taxon>Spiralia</taxon>
        <taxon>Lophotrochozoa</taxon>
        <taxon>Annelida</taxon>
        <taxon>Polychaeta</taxon>
        <taxon>Sedentaria</taxon>
        <taxon>Canalipalpata</taxon>
        <taxon>Terebellida</taxon>
        <taxon>Terebelliformia</taxon>
        <taxon>Alvinellidae</taxon>
        <taxon>Paralvinella</taxon>
    </lineage>
</organism>
<gene>
    <name evidence="1" type="ORF">LSH36_737g04015</name>
</gene>
<proteinExistence type="predicted"/>
<accession>A0AAD9J173</accession>